<gene>
    <name evidence="1" type="ORF">P344_02930</name>
</gene>
<accession>W0GQU9</accession>
<organism evidence="1 2">
    <name type="scientific">Spiroplasma mirum ATCC 29335</name>
    <dbReference type="NCBI Taxonomy" id="838561"/>
    <lineage>
        <taxon>Bacteria</taxon>
        <taxon>Bacillati</taxon>
        <taxon>Mycoplasmatota</taxon>
        <taxon>Mollicutes</taxon>
        <taxon>Entomoplasmatales</taxon>
        <taxon>Spiroplasmataceae</taxon>
        <taxon>Spiroplasma</taxon>
    </lineage>
</organism>
<dbReference type="EMBL" id="CP006720">
    <property type="protein sequence ID" value="AHI57930.1"/>
    <property type="molecule type" value="Genomic_DNA"/>
</dbReference>
<name>W0GQU9_9MOLU</name>
<dbReference type="STRING" id="838561.P344_02930"/>
<keyword evidence="2" id="KW-1185">Reference proteome</keyword>
<dbReference type="KEGG" id="smir:SMM_0493"/>
<sequence length="161" mass="19612">MFDKFSYYNWANNKWARRWMIEPEYHKMLKLKAQVHYVPLWQPQEVIVDLNTHHLVIPANLANLVQKYQLPKTNYYLFKYHNIANLLLESNYIISNYSKMIEAKLTNDFVSLKWSQTYGAYFFKKITNYILKEDQTLEFYRDTKKRVQKINYLIANPKQNL</sequence>
<dbReference type="PATRIC" id="fig|838561.3.peg.569"/>
<dbReference type="RefSeq" id="WP_025317284.1">
    <property type="nucleotide sequence ID" value="NZ_CP002082.1"/>
</dbReference>
<proteinExistence type="predicted"/>
<protein>
    <submittedName>
        <fullName evidence="1">Uncharacterized protein</fullName>
    </submittedName>
</protein>
<reference evidence="1 2" key="1">
    <citation type="submission" date="2013-09" db="EMBL/GenBank/DDBJ databases">
        <title>Complete genome sequence of Spiroplasma mirum suckling mouse cataract agent.</title>
        <authorList>
            <person name="Landry C.A."/>
            <person name="Bastian F.O."/>
            <person name="Thune R.L."/>
        </authorList>
    </citation>
    <scope>NUCLEOTIDE SEQUENCE [LARGE SCALE GENOMIC DNA]</scope>
    <source>
        <strain evidence="1 2">SMCA</strain>
    </source>
</reference>
<dbReference type="KEGG" id="smia:P344_02930"/>
<evidence type="ECO:0000313" key="1">
    <source>
        <dbReference type="EMBL" id="AHI57930.1"/>
    </source>
</evidence>
<dbReference type="Proteomes" id="UP000019260">
    <property type="component" value="Chromosome"/>
</dbReference>
<dbReference type="OrthoDB" id="388883at2"/>
<dbReference type="AlphaFoldDB" id="W0GQU9"/>
<dbReference type="HOGENOM" id="CLU_1642668_0_0_14"/>
<evidence type="ECO:0000313" key="2">
    <source>
        <dbReference type="Proteomes" id="UP000019260"/>
    </source>
</evidence>